<dbReference type="NCBIfam" id="TIGR03592">
    <property type="entry name" value="yidC_oxa1_cterm"/>
    <property type="match status" value="1"/>
</dbReference>
<keyword evidence="3 12" id="KW-1003">Cell membrane</keyword>
<evidence type="ECO:0000256" key="12">
    <source>
        <dbReference type="HAMAP-Rule" id="MF_01811"/>
    </source>
</evidence>
<comment type="subcellular location">
    <subcellularLocation>
        <location evidence="1 12">Cell membrane</location>
        <topology evidence="1 12">Multi-pass membrane protein</topology>
    </subcellularLocation>
</comment>
<keyword evidence="11 12" id="KW-0449">Lipoprotein</keyword>
<dbReference type="InterPro" id="IPR023060">
    <property type="entry name" value="YidC/YidC1/YidC2_Firmicutes"/>
</dbReference>
<evidence type="ECO:0000256" key="2">
    <source>
        <dbReference type="ARBA" id="ARBA00022448"/>
    </source>
</evidence>
<evidence type="ECO:0000256" key="5">
    <source>
        <dbReference type="ARBA" id="ARBA00022729"/>
    </source>
</evidence>
<dbReference type="InterPro" id="IPR047196">
    <property type="entry name" value="YidC_ALB_C"/>
</dbReference>
<dbReference type="PANTHER" id="PTHR12428">
    <property type="entry name" value="OXA1"/>
    <property type="match status" value="1"/>
</dbReference>
<feature type="transmembrane region" description="Helical" evidence="12">
    <location>
        <begin position="141"/>
        <end position="165"/>
    </location>
</feature>
<keyword evidence="7 12" id="KW-1133">Transmembrane helix</keyword>
<keyword evidence="8 12" id="KW-0472">Membrane</keyword>
<keyword evidence="4 12" id="KW-0812">Transmembrane</keyword>
<evidence type="ECO:0000256" key="1">
    <source>
        <dbReference type="ARBA" id="ARBA00004651"/>
    </source>
</evidence>
<evidence type="ECO:0000313" key="14">
    <source>
        <dbReference type="EMBL" id="WLV25464.1"/>
    </source>
</evidence>
<gene>
    <name evidence="12 14" type="primary">yidC</name>
    <name evidence="14" type="ORF">QR721_04435</name>
</gene>
<sequence length="261" mass="29403">MKKPAFTFSKQYKLILLAVLLIAILAGCGPSRAPLDPGSLTFFEHYFVYPFSLLIKKIASIFGGSYGLSIISITVVIRLILMPFMVKQTKSSLDMKAKMDLLKPELDELKKKYANKRDPESQQKQQAEMMEIYKKHNMNPLAGVAGCLPLLIQMPVLLGFYYAIIRTPEIAKHPFLWFSLGHTDIIMMIIAVIIYFLQYRVSLIGMDETQKKQMAVMGLISPIMIGVISLNAPAALPLYWATGGLFLVIQTIVVKKKYYAE</sequence>
<name>A0ABY9KX88_9BACI</name>
<keyword evidence="5 12" id="KW-0732">Signal</keyword>
<evidence type="ECO:0000256" key="6">
    <source>
        <dbReference type="ARBA" id="ARBA00022927"/>
    </source>
</evidence>
<evidence type="ECO:0000256" key="4">
    <source>
        <dbReference type="ARBA" id="ARBA00022692"/>
    </source>
</evidence>
<dbReference type="RefSeq" id="WP_348029253.1">
    <property type="nucleotide sequence ID" value="NZ_CP129113.1"/>
</dbReference>
<dbReference type="HAMAP" id="MF_01811">
    <property type="entry name" value="YidC_type2"/>
    <property type="match status" value="1"/>
</dbReference>
<dbReference type="PANTHER" id="PTHR12428:SF65">
    <property type="entry name" value="CYTOCHROME C OXIDASE ASSEMBLY PROTEIN COX18, MITOCHONDRIAL"/>
    <property type="match status" value="1"/>
</dbReference>
<keyword evidence="9" id="KW-0564">Palmitate</keyword>
<evidence type="ECO:0000256" key="9">
    <source>
        <dbReference type="ARBA" id="ARBA00023139"/>
    </source>
</evidence>
<dbReference type="InterPro" id="IPR001708">
    <property type="entry name" value="YidC/ALB3/OXA1/COX18"/>
</dbReference>
<feature type="transmembrane region" description="Helical" evidence="12">
    <location>
        <begin position="54"/>
        <end position="81"/>
    </location>
</feature>
<organism evidence="14 15">
    <name type="scientific">Aciduricibacillus chroicocephali</name>
    <dbReference type="NCBI Taxonomy" id="3054939"/>
    <lineage>
        <taxon>Bacteria</taxon>
        <taxon>Bacillati</taxon>
        <taxon>Bacillota</taxon>
        <taxon>Bacilli</taxon>
        <taxon>Bacillales</taxon>
        <taxon>Bacillaceae</taxon>
        <taxon>Aciduricibacillus</taxon>
    </lineage>
</organism>
<proteinExistence type="inferred from homology"/>
<dbReference type="InterPro" id="IPR028055">
    <property type="entry name" value="YidC/Oxa/ALB_C"/>
</dbReference>
<comment type="function">
    <text evidence="12">Required for the insertion and/or proper folding and/or complex formation of integral membrane proteins into the membrane. Involved in integration of membrane proteins that insert both dependently and independently of the Sec translocase complex, as well as at least some lipoproteins.</text>
</comment>
<evidence type="ECO:0000256" key="11">
    <source>
        <dbReference type="ARBA" id="ARBA00023288"/>
    </source>
</evidence>
<reference evidence="14" key="1">
    <citation type="submission" date="2023-06" db="EMBL/GenBank/DDBJ databases">
        <title>A Treasure from Seagulls: Isolation and Description of Aciduricobacillus qingdaonensis gen. nov., sp. nov., a Rare Obligately Uric Acid-utilizing Member in the Family Bacillaceae.</title>
        <authorList>
            <person name="Liu W."/>
            <person name="Wang B."/>
        </authorList>
    </citation>
    <scope>NUCLEOTIDE SEQUENCE</scope>
    <source>
        <strain evidence="14">44XB</strain>
    </source>
</reference>
<feature type="transmembrane region" description="Helical" evidence="12">
    <location>
        <begin position="185"/>
        <end position="202"/>
    </location>
</feature>
<keyword evidence="6 12" id="KW-0653">Protein transport</keyword>
<evidence type="ECO:0000313" key="15">
    <source>
        <dbReference type="Proteomes" id="UP001180087"/>
    </source>
</evidence>
<dbReference type="EMBL" id="CP129113">
    <property type="protein sequence ID" value="WLV25464.1"/>
    <property type="molecule type" value="Genomic_DNA"/>
</dbReference>
<dbReference type="Pfam" id="PF02096">
    <property type="entry name" value="60KD_IMP"/>
    <property type="match status" value="1"/>
</dbReference>
<dbReference type="Proteomes" id="UP001180087">
    <property type="component" value="Chromosome"/>
</dbReference>
<keyword evidence="2 12" id="KW-0813">Transport</keyword>
<evidence type="ECO:0000256" key="8">
    <source>
        <dbReference type="ARBA" id="ARBA00023136"/>
    </source>
</evidence>
<keyword evidence="10 12" id="KW-0143">Chaperone</keyword>
<protein>
    <recommendedName>
        <fullName evidence="12">Membrane protein insertase YidC</fullName>
    </recommendedName>
    <alternativeName>
        <fullName evidence="12">Foldase YidC</fullName>
    </alternativeName>
    <alternativeName>
        <fullName evidence="12">Membrane integrase YidC</fullName>
    </alternativeName>
    <alternativeName>
        <fullName evidence="12">Membrane protein YidC</fullName>
    </alternativeName>
</protein>
<evidence type="ECO:0000256" key="7">
    <source>
        <dbReference type="ARBA" id="ARBA00022989"/>
    </source>
</evidence>
<evidence type="ECO:0000256" key="10">
    <source>
        <dbReference type="ARBA" id="ARBA00023186"/>
    </source>
</evidence>
<keyword evidence="15" id="KW-1185">Reference proteome</keyword>
<accession>A0ABY9KX88</accession>
<feature type="transmembrane region" description="Helical" evidence="12">
    <location>
        <begin position="214"/>
        <end position="232"/>
    </location>
</feature>
<evidence type="ECO:0000259" key="13">
    <source>
        <dbReference type="Pfam" id="PF02096"/>
    </source>
</evidence>
<feature type="domain" description="Membrane insertase YidC/Oxa/ALB C-terminal" evidence="13">
    <location>
        <begin position="66"/>
        <end position="256"/>
    </location>
</feature>
<comment type="similarity">
    <text evidence="12">Belongs to the OXA1/ALB3/YidC family. Type 2 subfamily.</text>
</comment>
<evidence type="ECO:0000256" key="3">
    <source>
        <dbReference type="ARBA" id="ARBA00022475"/>
    </source>
</evidence>
<dbReference type="CDD" id="cd20070">
    <property type="entry name" value="5TM_YidC_Alb3"/>
    <property type="match status" value="1"/>
</dbReference>
<dbReference type="PROSITE" id="PS51257">
    <property type="entry name" value="PROKAR_LIPOPROTEIN"/>
    <property type="match status" value="1"/>
</dbReference>